<protein>
    <submittedName>
        <fullName evidence="4">CPBP family intramembrane metalloprotease</fullName>
    </submittedName>
</protein>
<gene>
    <name evidence="4" type="ORF">DS742_13740</name>
    <name evidence="3" type="ORF">LAD12857_05050</name>
</gene>
<keyword evidence="6" id="KW-1185">Reference proteome</keyword>
<dbReference type="InterPro" id="IPR003675">
    <property type="entry name" value="Rce1/LyrA-like_dom"/>
</dbReference>
<evidence type="ECO:0000313" key="4">
    <source>
        <dbReference type="EMBL" id="RFZ78400.1"/>
    </source>
</evidence>
<evidence type="ECO:0000313" key="5">
    <source>
        <dbReference type="Proteomes" id="UP000260680"/>
    </source>
</evidence>
<sequence>MKLNKKKVHILLFCAAILWAIVTDAWGYSSLLFGNMDNDWGKSLYGIISRGIWCIPFMFLIVKCDDIIPIGFKDLFSNKCHWKSIIIIFLVNTIYIMAAMYVNHGDFWVNHDIRISQLLLKFLMVCFVEEIVYRGFGMNAFLAFVSERKANLFSAIYFVLLHFPSYFIHWYLDGTFAITAMLTQAVYVLVLGLIFGYLFRKSKSILPPMIIHFWSDFASVMFIG</sequence>
<dbReference type="AlphaFoldDB" id="A0A3E2NBY8"/>
<feature type="transmembrane region" description="Helical" evidence="1">
    <location>
        <begin position="82"/>
        <end position="102"/>
    </location>
</feature>
<feature type="transmembrane region" description="Helical" evidence="1">
    <location>
        <begin position="43"/>
        <end position="62"/>
    </location>
</feature>
<organism evidence="4 5">
    <name type="scientific">Lacrimispora amygdalina</name>
    <dbReference type="NCBI Taxonomy" id="253257"/>
    <lineage>
        <taxon>Bacteria</taxon>
        <taxon>Bacillati</taxon>
        <taxon>Bacillota</taxon>
        <taxon>Clostridia</taxon>
        <taxon>Lachnospirales</taxon>
        <taxon>Lachnospiraceae</taxon>
        <taxon>Lacrimispora</taxon>
    </lineage>
</organism>
<comment type="caution">
    <text evidence="4">The sequence shown here is derived from an EMBL/GenBank/DDBJ whole genome shotgun (WGS) entry which is preliminary data.</text>
</comment>
<keyword evidence="1" id="KW-0812">Transmembrane</keyword>
<evidence type="ECO:0000313" key="6">
    <source>
        <dbReference type="Proteomes" id="UP001419084"/>
    </source>
</evidence>
<dbReference type="Pfam" id="PF02517">
    <property type="entry name" value="Rce1-like"/>
    <property type="match status" value="1"/>
</dbReference>
<reference evidence="3 6" key="2">
    <citation type="journal article" date="2024" name="Int. J. Syst. Evol. Microbiol.">
        <title>Lacrimispora brassicae sp. nov. isolated from fermented cabbage, and proposal of Clostridium indicum Gundawar et al. 2019 and Clostridium methoxybenzovorans Mechichi et al. 1999 as heterotypic synonyms of Lacrimispora amygdalina (Parshina et al. 2003) Haas and Blanchard 2020 and Lacrimispora indolis (McClung and McCoy 1957) Haas and Blanchard 2020, respectively.</title>
        <authorList>
            <person name="Kobayashi H."/>
            <person name="Tanizawa Y."/>
            <person name="Sakamoto M."/>
            <person name="Ohkuma M."/>
            <person name="Tohno M."/>
        </authorList>
    </citation>
    <scope>NUCLEOTIDE SEQUENCE [LARGE SCALE GENOMIC DNA]</scope>
    <source>
        <strain evidence="3 6">DSM 12857</strain>
    </source>
</reference>
<evidence type="ECO:0000313" key="3">
    <source>
        <dbReference type="EMBL" id="GLB28582.1"/>
    </source>
</evidence>
<dbReference type="RefSeq" id="WP_117417549.1">
    <property type="nucleotide sequence ID" value="NZ_BRPJ01000009.1"/>
</dbReference>
<reference evidence="4 5" key="1">
    <citation type="submission" date="2018-07" db="EMBL/GenBank/DDBJ databases">
        <title>New species, Clostridium PI-S10-A1B.</title>
        <authorList>
            <person name="Krishna G."/>
            <person name="Summeta K."/>
            <person name="Shikha S."/>
            <person name="Prabhu P.B."/>
            <person name="Suresh K."/>
        </authorList>
    </citation>
    <scope>NUCLEOTIDE SEQUENCE [LARGE SCALE GENOMIC DNA]</scope>
    <source>
        <strain evidence="4 5">PI-S10-A1B</strain>
    </source>
</reference>
<feature type="transmembrane region" description="Helical" evidence="1">
    <location>
        <begin position="122"/>
        <end position="145"/>
    </location>
</feature>
<dbReference type="EMBL" id="BRPJ01000009">
    <property type="protein sequence ID" value="GLB28582.1"/>
    <property type="molecule type" value="Genomic_DNA"/>
</dbReference>
<keyword evidence="4" id="KW-0645">Protease</keyword>
<dbReference type="Proteomes" id="UP000260680">
    <property type="component" value="Unassembled WGS sequence"/>
</dbReference>
<keyword evidence="1" id="KW-0472">Membrane</keyword>
<keyword evidence="4" id="KW-0482">Metalloprotease</keyword>
<feature type="transmembrane region" description="Helical" evidence="1">
    <location>
        <begin position="178"/>
        <end position="199"/>
    </location>
</feature>
<dbReference type="EMBL" id="QOHO01000041">
    <property type="protein sequence ID" value="RFZ78400.1"/>
    <property type="molecule type" value="Genomic_DNA"/>
</dbReference>
<accession>A0A3E2NBY8</accession>
<feature type="domain" description="CAAX prenyl protease 2/Lysostaphin resistance protein A-like" evidence="2">
    <location>
        <begin position="115"/>
        <end position="217"/>
    </location>
</feature>
<proteinExistence type="predicted"/>
<dbReference type="GO" id="GO:0080120">
    <property type="term" value="P:CAAX-box protein maturation"/>
    <property type="evidence" value="ECO:0007669"/>
    <property type="project" value="UniProtKB-ARBA"/>
</dbReference>
<evidence type="ECO:0000256" key="1">
    <source>
        <dbReference type="SAM" id="Phobius"/>
    </source>
</evidence>
<keyword evidence="4" id="KW-0378">Hydrolase</keyword>
<dbReference type="OrthoDB" id="1523022at2"/>
<keyword evidence="1" id="KW-1133">Transmembrane helix</keyword>
<dbReference type="Proteomes" id="UP001419084">
    <property type="component" value="Unassembled WGS sequence"/>
</dbReference>
<dbReference type="GO" id="GO:0004175">
    <property type="term" value="F:endopeptidase activity"/>
    <property type="evidence" value="ECO:0007669"/>
    <property type="project" value="UniProtKB-ARBA"/>
</dbReference>
<dbReference type="GO" id="GO:0008237">
    <property type="term" value="F:metallopeptidase activity"/>
    <property type="evidence" value="ECO:0007669"/>
    <property type="project" value="UniProtKB-KW"/>
</dbReference>
<feature type="transmembrane region" description="Helical" evidence="1">
    <location>
        <begin position="152"/>
        <end position="172"/>
    </location>
</feature>
<name>A0A3E2NBY8_9FIRM</name>
<evidence type="ECO:0000259" key="2">
    <source>
        <dbReference type="Pfam" id="PF02517"/>
    </source>
</evidence>